<feature type="domain" description="Response regulatory" evidence="5">
    <location>
        <begin position="5"/>
        <end position="121"/>
    </location>
</feature>
<sequence>MNPIKVVLVDDQALFREAMCSLLAKATDLEVIADVENGERAVEIVRGLLPDVVIMDLCMPGISGIEAARRIHSENPSVRVLMLTVLEDDAELFDALRAGASGYFLKTASYQLLVEAVRVVASGEVYLPQNMVTKVVEAFRRQRSGWRDATDEQRERVRGLSDRELDILRLVAKGHSNKEVSLALQLTEGTVKNHMTSILSKLKLPDRTSAALLARDLGIV</sequence>
<dbReference type="CDD" id="cd06170">
    <property type="entry name" value="LuxR_C_like"/>
    <property type="match status" value="1"/>
</dbReference>
<accession>A0A5R8KE89</accession>
<protein>
    <submittedName>
        <fullName evidence="6">Response regulator transcription factor</fullName>
    </submittedName>
</protein>
<evidence type="ECO:0000256" key="3">
    <source>
        <dbReference type="PROSITE-ProRule" id="PRU00169"/>
    </source>
</evidence>
<dbReference type="InterPro" id="IPR000792">
    <property type="entry name" value="Tscrpt_reg_LuxR_C"/>
</dbReference>
<dbReference type="InterPro" id="IPR058245">
    <property type="entry name" value="NreC/VraR/RcsB-like_REC"/>
</dbReference>
<comment type="caution">
    <text evidence="6">The sequence shown here is derived from an EMBL/GenBank/DDBJ whole genome shotgun (WGS) entry which is preliminary data.</text>
</comment>
<dbReference type="Pfam" id="PF00072">
    <property type="entry name" value="Response_reg"/>
    <property type="match status" value="1"/>
</dbReference>
<dbReference type="PROSITE" id="PS00622">
    <property type="entry name" value="HTH_LUXR_1"/>
    <property type="match status" value="1"/>
</dbReference>
<dbReference type="Proteomes" id="UP000306196">
    <property type="component" value="Unassembled WGS sequence"/>
</dbReference>
<dbReference type="EMBL" id="VAUV01000008">
    <property type="protein sequence ID" value="TLD70611.1"/>
    <property type="molecule type" value="Genomic_DNA"/>
</dbReference>
<keyword evidence="2" id="KW-0238">DNA-binding</keyword>
<dbReference type="InterPro" id="IPR039420">
    <property type="entry name" value="WalR-like"/>
</dbReference>
<reference evidence="6 7" key="1">
    <citation type="submission" date="2019-05" db="EMBL/GenBank/DDBJ databases">
        <title>Verrucobacter flavum gen. nov., sp. nov. a new member of the family Verrucomicrobiaceae.</title>
        <authorList>
            <person name="Szuroczki S."/>
            <person name="Abbaszade G."/>
            <person name="Szabo A."/>
            <person name="Felfoldi T."/>
            <person name="Schumann P."/>
            <person name="Boka K."/>
            <person name="Keki Z."/>
            <person name="Toumi M."/>
            <person name="Toth E."/>
        </authorList>
    </citation>
    <scope>NUCLEOTIDE SEQUENCE [LARGE SCALE GENOMIC DNA]</scope>
    <source>
        <strain evidence="6 7">MG-N-17</strain>
    </source>
</reference>
<name>A0A5R8KE89_9BACT</name>
<dbReference type="Pfam" id="PF00196">
    <property type="entry name" value="GerE"/>
    <property type="match status" value="1"/>
</dbReference>
<dbReference type="GO" id="GO:0003677">
    <property type="term" value="F:DNA binding"/>
    <property type="evidence" value="ECO:0007669"/>
    <property type="project" value="UniProtKB-KW"/>
</dbReference>
<organism evidence="6 7">
    <name type="scientific">Phragmitibacter flavus</name>
    <dbReference type="NCBI Taxonomy" id="2576071"/>
    <lineage>
        <taxon>Bacteria</taxon>
        <taxon>Pseudomonadati</taxon>
        <taxon>Verrucomicrobiota</taxon>
        <taxon>Verrucomicrobiia</taxon>
        <taxon>Verrucomicrobiales</taxon>
        <taxon>Verrucomicrobiaceae</taxon>
        <taxon>Phragmitibacter</taxon>
    </lineage>
</organism>
<dbReference type="Gene3D" id="3.40.50.2300">
    <property type="match status" value="1"/>
</dbReference>
<dbReference type="SMART" id="SM00448">
    <property type="entry name" value="REC"/>
    <property type="match status" value="1"/>
</dbReference>
<dbReference type="CDD" id="cd17535">
    <property type="entry name" value="REC_NarL-like"/>
    <property type="match status" value="1"/>
</dbReference>
<dbReference type="PANTHER" id="PTHR43214">
    <property type="entry name" value="TWO-COMPONENT RESPONSE REGULATOR"/>
    <property type="match status" value="1"/>
</dbReference>
<dbReference type="InterPro" id="IPR016032">
    <property type="entry name" value="Sig_transdc_resp-reg_C-effctor"/>
</dbReference>
<proteinExistence type="predicted"/>
<evidence type="ECO:0000259" key="4">
    <source>
        <dbReference type="PROSITE" id="PS50043"/>
    </source>
</evidence>
<evidence type="ECO:0000256" key="2">
    <source>
        <dbReference type="ARBA" id="ARBA00023125"/>
    </source>
</evidence>
<dbReference type="AlphaFoldDB" id="A0A5R8KE89"/>
<dbReference type="GO" id="GO:0000160">
    <property type="term" value="P:phosphorelay signal transduction system"/>
    <property type="evidence" value="ECO:0007669"/>
    <property type="project" value="InterPro"/>
</dbReference>
<dbReference type="PROSITE" id="PS50043">
    <property type="entry name" value="HTH_LUXR_2"/>
    <property type="match status" value="1"/>
</dbReference>
<evidence type="ECO:0000256" key="1">
    <source>
        <dbReference type="ARBA" id="ARBA00022553"/>
    </source>
</evidence>
<dbReference type="InterPro" id="IPR011006">
    <property type="entry name" value="CheY-like_superfamily"/>
</dbReference>
<dbReference type="SUPFAM" id="SSF52172">
    <property type="entry name" value="CheY-like"/>
    <property type="match status" value="1"/>
</dbReference>
<keyword evidence="1 3" id="KW-0597">Phosphoprotein</keyword>
<dbReference type="GO" id="GO:0006355">
    <property type="term" value="P:regulation of DNA-templated transcription"/>
    <property type="evidence" value="ECO:0007669"/>
    <property type="project" value="InterPro"/>
</dbReference>
<evidence type="ECO:0000313" key="7">
    <source>
        <dbReference type="Proteomes" id="UP000306196"/>
    </source>
</evidence>
<feature type="modified residue" description="4-aspartylphosphate" evidence="3">
    <location>
        <position position="56"/>
    </location>
</feature>
<gene>
    <name evidence="6" type="ORF">FEM03_11480</name>
</gene>
<evidence type="ECO:0000313" key="6">
    <source>
        <dbReference type="EMBL" id="TLD70611.1"/>
    </source>
</evidence>
<keyword evidence="7" id="KW-1185">Reference proteome</keyword>
<dbReference type="InterPro" id="IPR001789">
    <property type="entry name" value="Sig_transdc_resp-reg_receiver"/>
</dbReference>
<dbReference type="PRINTS" id="PR00038">
    <property type="entry name" value="HTHLUXR"/>
</dbReference>
<dbReference type="SUPFAM" id="SSF46894">
    <property type="entry name" value="C-terminal effector domain of the bipartite response regulators"/>
    <property type="match status" value="1"/>
</dbReference>
<evidence type="ECO:0000259" key="5">
    <source>
        <dbReference type="PROSITE" id="PS50110"/>
    </source>
</evidence>
<dbReference type="PROSITE" id="PS50110">
    <property type="entry name" value="RESPONSE_REGULATORY"/>
    <property type="match status" value="1"/>
</dbReference>
<dbReference type="SMART" id="SM00421">
    <property type="entry name" value="HTH_LUXR"/>
    <property type="match status" value="1"/>
</dbReference>
<dbReference type="OrthoDB" id="9779069at2"/>
<feature type="domain" description="HTH luxR-type" evidence="4">
    <location>
        <begin position="153"/>
        <end position="218"/>
    </location>
</feature>